<evidence type="ECO:0000313" key="2">
    <source>
        <dbReference type="EMBL" id="MBE9190994.1"/>
    </source>
</evidence>
<accession>A0ABR9URW9</accession>
<organism evidence="2 3">
    <name type="scientific">Gloeocapsopsis crepidinum LEGE 06123</name>
    <dbReference type="NCBI Taxonomy" id="588587"/>
    <lineage>
        <taxon>Bacteria</taxon>
        <taxon>Bacillati</taxon>
        <taxon>Cyanobacteriota</taxon>
        <taxon>Cyanophyceae</taxon>
        <taxon>Oscillatoriophycideae</taxon>
        <taxon>Chroococcales</taxon>
        <taxon>Chroococcaceae</taxon>
        <taxon>Gloeocapsopsis</taxon>
    </lineage>
</organism>
<keyword evidence="3" id="KW-1185">Reference proteome</keyword>
<evidence type="ECO:0000313" key="3">
    <source>
        <dbReference type="Proteomes" id="UP000651156"/>
    </source>
</evidence>
<gene>
    <name evidence="2" type="ORF">IQ230_11650</name>
</gene>
<dbReference type="Gene3D" id="3.30.420.10">
    <property type="entry name" value="Ribonuclease H-like superfamily/Ribonuclease H"/>
    <property type="match status" value="1"/>
</dbReference>
<dbReference type="NCBIfam" id="NF033545">
    <property type="entry name" value="transpos_IS630"/>
    <property type="match status" value="1"/>
</dbReference>
<reference evidence="2 3" key="1">
    <citation type="submission" date="2020-10" db="EMBL/GenBank/DDBJ databases">
        <authorList>
            <person name="Castelo-Branco R."/>
            <person name="Eusebio N."/>
            <person name="Adriana R."/>
            <person name="Vieira A."/>
            <person name="Brugerolle De Fraissinette N."/>
            <person name="Rezende De Castro R."/>
            <person name="Schneider M.P."/>
            <person name="Vasconcelos V."/>
            <person name="Leao P.N."/>
        </authorList>
    </citation>
    <scope>NUCLEOTIDE SEQUENCE [LARGE SCALE GENOMIC DNA]</scope>
    <source>
        <strain evidence="2 3">LEGE 06123</strain>
    </source>
</reference>
<dbReference type="SUPFAM" id="SSF53098">
    <property type="entry name" value="Ribonuclease H-like"/>
    <property type="match status" value="1"/>
</dbReference>
<dbReference type="InterPro" id="IPR038717">
    <property type="entry name" value="Tc1-like_DDE_dom"/>
</dbReference>
<dbReference type="Proteomes" id="UP000651156">
    <property type="component" value="Unassembled WGS sequence"/>
</dbReference>
<protein>
    <submittedName>
        <fullName evidence="2">IS630 family transposase</fullName>
    </submittedName>
</protein>
<proteinExistence type="predicted"/>
<dbReference type="InterPro" id="IPR047655">
    <property type="entry name" value="Transpos_IS630-like"/>
</dbReference>
<dbReference type="InterPro" id="IPR012337">
    <property type="entry name" value="RNaseH-like_sf"/>
</dbReference>
<dbReference type="InterPro" id="IPR036397">
    <property type="entry name" value="RNaseH_sf"/>
</dbReference>
<dbReference type="EMBL" id="JADEWN010000025">
    <property type="protein sequence ID" value="MBE9190994.1"/>
    <property type="molecule type" value="Genomic_DNA"/>
</dbReference>
<name>A0ABR9URW9_9CHRO</name>
<comment type="caution">
    <text evidence="2">The sequence shown here is derived from an EMBL/GenBank/DDBJ whole genome shotgun (WGS) entry which is preliminary data.</text>
</comment>
<evidence type="ECO:0000259" key="1">
    <source>
        <dbReference type="Pfam" id="PF13358"/>
    </source>
</evidence>
<feature type="domain" description="Tc1-like transposase DDE" evidence="1">
    <location>
        <begin position="20"/>
        <end position="154"/>
    </location>
</feature>
<sequence length="189" mass="21906">MDKHLTQAQRQQYQGRIHYWCEDETRLGLFTVQHRQLTGFGIKPVGEVQWQFLYRWLYGFVAPESGASWFMEFSHLDQACFEVALTQFAAQFPDDLHVIQVDNAGAHQADALTLPDNVILLFQPPYCPEVNPLERLWQQLKRALAWMHFGSIAQLQQTITCWVNQLSPEEVKSLTQWDWIVDALCVAGI</sequence>
<dbReference type="Pfam" id="PF13358">
    <property type="entry name" value="DDE_3"/>
    <property type="match status" value="1"/>
</dbReference>